<dbReference type="InterPro" id="IPR054817">
    <property type="entry name" value="Glycosyl_F510_1955-like"/>
</dbReference>
<dbReference type="Gene3D" id="2.130.10.10">
    <property type="entry name" value="YVTN repeat-like/Quinoprotein amine dehydrogenase"/>
    <property type="match status" value="2"/>
</dbReference>
<dbReference type="CDD" id="cd15482">
    <property type="entry name" value="Sialidase_non-viral"/>
    <property type="match status" value="1"/>
</dbReference>
<dbReference type="AlphaFoldDB" id="A0AAX3ED86"/>
<name>A0AAX3ED86_PAEUR</name>
<dbReference type="SUPFAM" id="SSF110296">
    <property type="entry name" value="Oligoxyloglucan reducing end-specific cellobiohydrolase"/>
    <property type="match status" value="1"/>
</dbReference>
<organism evidence="2 3">
    <name type="scientific">Paenarthrobacter ureafaciens</name>
    <dbReference type="NCBI Taxonomy" id="37931"/>
    <lineage>
        <taxon>Bacteria</taxon>
        <taxon>Bacillati</taxon>
        <taxon>Actinomycetota</taxon>
        <taxon>Actinomycetes</taxon>
        <taxon>Micrococcales</taxon>
        <taxon>Micrococcaceae</taxon>
        <taxon>Paenarthrobacter</taxon>
    </lineage>
</organism>
<evidence type="ECO:0000256" key="1">
    <source>
        <dbReference type="SAM" id="SignalP"/>
    </source>
</evidence>
<dbReference type="Proteomes" id="UP001163293">
    <property type="component" value="Chromosome"/>
</dbReference>
<feature type="chain" id="PRO_5044016276" evidence="1">
    <location>
        <begin position="35"/>
        <end position="293"/>
    </location>
</feature>
<keyword evidence="1" id="KW-0732">Signal</keyword>
<dbReference type="PANTHER" id="PTHR43739">
    <property type="entry name" value="XYLOGLUCANASE (EUROFUNG)"/>
    <property type="match status" value="1"/>
</dbReference>
<dbReference type="RefSeq" id="WP_083261870.1">
    <property type="nucleotide sequence ID" value="NZ_CP043010.1"/>
</dbReference>
<accession>A0AAX3ED86</accession>
<evidence type="ECO:0000313" key="2">
    <source>
        <dbReference type="EMBL" id="UYV95880.1"/>
    </source>
</evidence>
<evidence type="ECO:0000313" key="3">
    <source>
        <dbReference type="Proteomes" id="UP001163293"/>
    </source>
</evidence>
<dbReference type="PANTHER" id="PTHR43739:SF5">
    <property type="entry name" value="EXO-ALPHA-SIALIDASE"/>
    <property type="match status" value="1"/>
</dbReference>
<dbReference type="InterPro" id="IPR052025">
    <property type="entry name" value="Xyloglucanase_GH74"/>
</dbReference>
<dbReference type="GO" id="GO:0010411">
    <property type="term" value="P:xyloglucan metabolic process"/>
    <property type="evidence" value="ECO:0007669"/>
    <property type="project" value="TreeGrafter"/>
</dbReference>
<dbReference type="InterPro" id="IPR015943">
    <property type="entry name" value="WD40/YVTN_repeat-like_dom_sf"/>
</dbReference>
<dbReference type="EMBL" id="CP101185">
    <property type="protein sequence ID" value="UYV95880.1"/>
    <property type="molecule type" value="Genomic_DNA"/>
</dbReference>
<sequence length="293" mass="29528">MPLHSSPRHRPVAALAAASALLFTLSACTPGATAAPGATPAPAASGLPSSHVHGLSVNSETGQILLATHEGLFDISKNTSVKIGPTNDLMGFTAAMDQGVFYASGHPGKDSTMPNPLGLIKSTDGGKTWEQVSRQRESDFHALTTTKSGIVGFDGTMRTSTDGTTWKPAAAGFTPAVLAGNPYSDTVLATTPEGVQRSADAGTTWTLVPAAPVIQFAAFASTAEATGVAPDGTVYISTDGGLSWKSTGKIDGSVQAVAASEGSEGSPWIWAATTAGLVVSTDGGATFRPADAA</sequence>
<gene>
    <name evidence="2" type="ORF">NL394_12365</name>
</gene>
<reference evidence="2" key="1">
    <citation type="submission" date="2022-07" db="EMBL/GenBank/DDBJ databases">
        <authorList>
            <person name="Wu T."/>
        </authorList>
    </citation>
    <scope>NUCLEOTIDE SEQUENCE</scope>
    <source>
        <strain evidence="2">SD-1</strain>
    </source>
</reference>
<keyword evidence="3" id="KW-1185">Reference proteome</keyword>
<dbReference type="Pfam" id="PF02012">
    <property type="entry name" value="BNR"/>
    <property type="match status" value="2"/>
</dbReference>
<feature type="signal peptide" evidence="1">
    <location>
        <begin position="1"/>
        <end position="34"/>
    </location>
</feature>
<dbReference type="NCBIfam" id="NF045728">
    <property type="entry name" value="glycosyl_F510_1955"/>
    <property type="match status" value="1"/>
</dbReference>
<protein>
    <submittedName>
        <fullName evidence="2">Exo-alpha-sialidase</fullName>
    </submittedName>
</protein>
<dbReference type="InterPro" id="IPR002860">
    <property type="entry name" value="BNR_rpt"/>
</dbReference>
<proteinExistence type="predicted"/>